<dbReference type="EMBL" id="CP058559">
    <property type="protein sequence ID" value="QNO15965.1"/>
    <property type="molecule type" value="Genomic_DNA"/>
</dbReference>
<name>A0A7G9WBA3_ALKCA</name>
<dbReference type="RefSeq" id="WP_213166364.1">
    <property type="nucleotide sequence ID" value="NZ_CP058559.1"/>
</dbReference>
<proteinExistence type="predicted"/>
<sequence>MKQNKIFTLDKLMITWVITLMVALSLAFLLMDSYYQNRKYKVEEERSIGAYIAEVSIEAKGFVYEVDTRRSSVDLDYWNLVSFGNKIRKADELGLKDFGWLYDFVYSLVRQYDITDDIEEKEMLLDFIAEVHKDIITMTDIYRGKSLEDVTWSENFRYREKVQGKDKEFNKERDELFRGLHDRYYIEVREQLGAK</sequence>
<gene>
    <name evidence="2" type="ORF">HYG86_14915</name>
</gene>
<dbReference type="KEGG" id="acae:HYG86_14915"/>
<protein>
    <submittedName>
        <fullName evidence="2">Uncharacterized protein</fullName>
    </submittedName>
</protein>
<evidence type="ECO:0000256" key="1">
    <source>
        <dbReference type="SAM" id="Phobius"/>
    </source>
</evidence>
<dbReference type="AlphaFoldDB" id="A0A7G9WBA3"/>
<keyword evidence="1" id="KW-1133">Transmembrane helix</keyword>
<reference evidence="2 3" key="1">
    <citation type="submission" date="2020-07" db="EMBL/GenBank/DDBJ databases">
        <title>Alkalicella. sp. LB2 genome.</title>
        <authorList>
            <person name="Postec A."/>
            <person name="Quemeneur M."/>
        </authorList>
    </citation>
    <scope>NUCLEOTIDE SEQUENCE [LARGE SCALE GENOMIC DNA]</scope>
    <source>
        <strain evidence="2 3">LB2</strain>
    </source>
</reference>
<evidence type="ECO:0000313" key="3">
    <source>
        <dbReference type="Proteomes" id="UP000516160"/>
    </source>
</evidence>
<accession>A0A7G9WBA3</accession>
<feature type="transmembrane region" description="Helical" evidence="1">
    <location>
        <begin position="12"/>
        <end position="31"/>
    </location>
</feature>
<keyword evidence="1" id="KW-0812">Transmembrane</keyword>
<keyword evidence="3" id="KW-1185">Reference proteome</keyword>
<dbReference type="Proteomes" id="UP000516160">
    <property type="component" value="Chromosome"/>
</dbReference>
<organism evidence="2 3">
    <name type="scientific">Alkalicella caledoniensis</name>
    <dbReference type="NCBI Taxonomy" id="2731377"/>
    <lineage>
        <taxon>Bacteria</taxon>
        <taxon>Bacillati</taxon>
        <taxon>Bacillota</taxon>
        <taxon>Clostridia</taxon>
        <taxon>Eubacteriales</taxon>
        <taxon>Proteinivoracaceae</taxon>
        <taxon>Alkalicella</taxon>
    </lineage>
</organism>
<keyword evidence="1" id="KW-0472">Membrane</keyword>
<evidence type="ECO:0000313" key="2">
    <source>
        <dbReference type="EMBL" id="QNO15965.1"/>
    </source>
</evidence>